<dbReference type="Proteomes" id="UP000240357">
    <property type="component" value="Unassembled WGS sequence"/>
</dbReference>
<evidence type="ECO:0000313" key="2">
    <source>
        <dbReference type="Proteomes" id="UP000240357"/>
    </source>
</evidence>
<accession>A0A2T2YAV6</accession>
<comment type="caution">
    <text evidence="1">The sequence shown here is derived from an EMBL/GenBank/DDBJ whole genome shotgun (WGS) entry which is preliminary data.</text>
</comment>
<sequence length="74" mass="8453">MKSATMASDSSDKNFLMSMRFLVQAYLFIQVNQMGEMELKECGAATLFVCMVKGQQAIKYILTILRTILYYNPL</sequence>
<keyword evidence="2" id="KW-1185">Reference proteome</keyword>
<dbReference type="EMBL" id="PYFT01000001">
    <property type="protein sequence ID" value="PSR52639.1"/>
    <property type="molecule type" value="Genomic_DNA"/>
</dbReference>
<reference evidence="1 2" key="1">
    <citation type="submission" date="2018-03" db="EMBL/GenBank/DDBJ databases">
        <title>Adhaeribacter sp. HMF7605 Genome sequencing and assembly.</title>
        <authorList>
            <person name="Kang H."/>
            <person name="Kang J."/>
            <person name="Cha I."/>
            <person name="Kim H."/>
            <person name="Joh K."/>
        </authorList>
    </citation>
    <scope>NUCLEOTIDE SEQUENCE [LARGE SCALE GENOMIC DNA]</scope>
    <source>
        <strain evidence="1 2">HMF7605</strain>
    </source>
</reference>
<name>A0A2T2YAV6_9BACT</name>
<organism evidence="1 2">
    <name type="scientific">Adhaeribacter arboris</name>
    <dbReference type="NCBI Taxonomy" id="2072846"/>
    <lineage>
        <taxon>Bacteria</taxon>
        <taxon>Pseudomonadati</taxon>
        <taxon>Bacteroidota</taxon>
        <taxon>Cytophagia</taxon>
        <taxon>Cytophagales</taxon>
        <taxon>Hymenobacteraceae</taxon>
        <taxon>Adhaeribacter</taxon>
    </lineage>
</organism>
<proteinExistence type="predicted"/>
<dbReference type="AlphaFoldDB" id="A0A2T2YAV6"/>
<protein>
    <submittedName>
        <fullName evidence="1">Uncharacterized protein</fullName>
    </submittedName>
</protein>
<evidence type="ECO:0000313" key="1">
    <source>
        <dbReference type="EMBL" id="PSR52639.1"/>
    </source>
</evidence>
<gene>
    <name evidence="1" type="ORF">AHMF7605_03410</name>
</gene>